<dbReference type="AlphaFoldDB" id="A0A2T2WG76"/>
<accession>A0A2T2WG76</accession>
<evidence type="ECO:0000313" key="1">
    <source>
        <dbReference type="EMBL" id="PSR21220.1"/>
    </source>
</evidence>
<organism evidence="1 2">
    <name type="scientific">Sulfobacillus acidophilus</name>
    <dbReference type="NCBI Taxonomy" id="53633"/>
    <lineage>
        <taxon>Bacteria</taxon>
        <taxon>Bacillati</taxon>
        <taxon>Bacillota</taxon>
        <taxon>Clostridia</taxon>
        <taxon>Eubacteriales</taxon>
        <taxon>Clostridiales Family XVII. Incertae Sedis</taxon>
        <taxon>Sulfobacillus</taxon>
    </lineage>
</organism>
<name>A0A2T2WG76_9FIRM</name>
<sequence>MQIHAFRDSPGLALVHVADAVRCAQVGDEVRVVTDVCALISDMRAFAHMSGNTVEQVEEDTVVTVDLFETEPYRFAWDPNASGELTPCWVIVLRVLPTNRLISRSESNPAKPL</sequence>
<proteinExistence type="predicted"/>
<dbReference type="Proteomes" id="UP000241848">
    <property type="component" value="Unassembled WGS sequence"/>
</dbReference>
<reference evidence="1 2" key="1">
    <citation type="journal article" date="2014" name="BMC Genomics">
        <title>Comparison of environmental and isolate Sulfobacillus genomes reveals diverse carbon, sulfur, nitrogen, and hydrogen metabolisms.</title>
        <authorList>
            <person name="Justice N.B."/>
            <person name="Norman A."/>
            <person name="Brown C.T."/>
            <person name="Singh A."/>
            <person name="Thomas B.C."/>
            <person name="Banfield J.F."/>
        </authorList>
    </citation>
    <scope>NUCLEOTIDE SEQUENCE [LARGE SCALE GENOMIC DNA]</scope>
    <source>
        <strain evidence="1">AMDSBA3</strain>
    </source>
</reference>
<dbReference type="EMBL" id="PXYV01000039">
    <property type="protein sequence ID" value="PSR21220.1"/>
    <property type="molecule type" value="Genomic_DNA"/>
</dbReference>
<gene>
    <name evidence="1" type="ORF">C7B45_11805</name>
</gene>
<protein>
    <submittedName>
        <fullName evidence="1">Uncharacterized protein</fullName>
    </submittedName>
</protein>
<comment type="caution">
    <text evidence="1">The sequence shown here is derived from an EMBL/GenBank/DDBJ whole genome shotgun (WGS) entry which is preliminary data.</text>
</comment>
<evidence type="ECO:0000313" key="2">
    <source>
        <dbReference type="Proteomes" id="UP000241848"/>
    </source>
</evidence>